<dbReference type="InterPro" id="IPR051335">
    <property type="entry name" value="Alanyl-tRNA_Editing_Enzymes"/>
</dbReference>
<dbReference type="PANTHER" id="PTHR43462:SF2">
    <property type="entry name" value="THREONYL AND ALANYL TRNA SYNTHETASE SECOND ADDITIONAL DOMAIN-CONTAINING PROTEIN"/>
    <property type="match status" value="1"/>
</dbReference>
<organism evidence="4 5">
    <name type="scientific">Fusarium oxysporum (strain Fo5176)</name>
    <name type="common">Fusarium vascular wilt</name>
    <dbReference type="NCBI Taxonomy" id="660025"/>
    <lineage>
        <taxon>Eukaryota</taxon>
        <taxon>Fungi</taxon>
        <taxon>Dikarya</taxon>
        <taxon>Ascomycota</taxon>
        <taxon>Pezizomycotina</taxon>
        <taxon>Sordariomycetes</taxon>
        <taxon>Hypocreomycetidae</taxon>
        <taxon>Hypocreales</taxon>
        <taxon>Nectriaceae</taxon>
        <taxon>Fusarium</taxon>
        <taxon>Fusarium oxysporum species complex</taxon>
    </lineage>
</organism>
<evidence type="ECO:0000256" key="3">
    <source>
        <dbReference type="ARBA" id="ARBA00008429"/>
    </source>
</evidence>
<protein>
    <submittedName>
        <fullName evidence="4">Uncharacterized protein</fullName>
    </submittedName>
</protein>
<dbReference type="SUPFAM" id="SSF50447">
    <property type="entry name" value="Translation proteins"/>
    <property type="match status" value="1"/>
</dbReference>
<sequence>MDRFGHTEAVYHRDETQHVMETTVLASIPYADWDNSINKVFKDASDGLFLVITNSTIFYAKGGGQPSDTGTMTSRDQSSIFTVTSVQKLPSGTIMHLGTYSGAPFKEQTLVTQEINKDTRKLHSQIHDAGHILASAVRRLGIPDLREVKAQHYPGTAFVDFQGIIPGDRKEEIEQLANQIVNDDRSINVHWWSREELEAKSWTMPEDSDGQGGLVRAVEIDGEGAYMCGGTHVRSTALVGKIRVRKVKRQQGISRVSYELV</sequence>
<gene>
    <name evidence="4" type="primary">28951453</name>
</gene>
<dbReference type="GO" id="GO:0005737">
    <property type="term" value="C:cytoplasm"/>
    <property type="evidence" value="ECO:0007669"/>
    <property type="project" value="UniProtKB-SubCell"/>
</dbReference>
<dbReference type="InterPro" id="IPR018163">
    <property type="entry name" value="Thr/Ala-tRNA-synth_IIc_edit"/>
</dbReference>
<dbReference type="Proteomes" id="UP000002489">
    <property type="component" value="Unassembled WGS sequence"/>
</dbReference>
<dbReference type="PANTHER" id="PTHR43462">
    <property type="entry name" value="ALANYL-TRNA EDITING PROTEIN"/>
    <property type="match status" value="1"/>
</dbReference>
<dbReference type="GO" id="GO:0006419">
    <property type="term" value="P:alanyl-tRNA aminoacylation"/>
    <property type="evidence" value="ECO:0007669"/>
    <property type="project" value="InterPro"/>
</dbReference>
<dbReference type="Gene3D" id="3.30.980.10">
    <property type="entry name" value="Threonyl-trna Synthetase, Chain A, domain 2"/>
    <property type="match status" value="1"/>
</dbReference>
<dbReference type="SUPFAM" id="SSF55186">
    <property type="entry name" value="ThrRS/AlaRS common domain"/>
    <property type="match status" value="1"/>
</dbReference>
<dbReference type="InterPro" id="IPR012947">
    <property type="entry name" value="tRNA_SAD"/>
</dbReference>
<dbReference type="Gene3D" id="2.40.30.130">
    <property type="match status" value="1"/>
</dbReference>
<reference evidence="5" key="1">
    <citation type="journal article" date="2012" name="Mol. Plant Microbe Interact.">
        <title>A highly conserved effector in Fusarium oxysporum is required for full virulence on Arabidopsis.</title>
        <authorList>
            <person name="Thatcher L.F."/>
            <person name="Gardiner D.M."/>
            <person name="Kazan K."/>
            <person name="Manners J."/>
        </authorList>
    </citation>
    <scope>NUCLEOTIDE SEQUENCE [LARGE SCALE GENOMIC DNA]</scope>
    <source>
        <strain evidence="5">Fo5176</strain>
    </source>
</reference>
<dbReference type="VEuPathDB" id="FungiDB:FOXG_09936"/>
<name>A0A0D2Y0Z6_FUSOF</name>
<dbReference type="STRING" id="426428.A0A0D2Y0Z6"/>
<dbReference type="SMART" id="SM00863">
    <property type="entry name" value="tRNA_SAD"/>
    <property type="match status" value="1"/>
</dbReference>
<dbReference type="GO" id="GO:0004813">
    <property type="term" value="F:alanine-tRNA ligase activity"/>
    <property type="evidence" value="ECO:0007669"/>
    <property type="project" value="InterPro"/>
</dbReference>
<dbReference type="GO" id="GO:0005524">
    <property type="term" value="F:ATP binding"/>
    <property type="evidence" value="ECO:0007669"/>
    <property type="project" value="InterPro"/>
</dbReference>
<comment type="similarity">
    <text evidence="3">Belongs to the class-II aminoacyl-tRNA synthetase family. Alax-L subfamily.</text>
</comment>
<dbReference type="InterPro" id="IPR018164">
    <property type="entry name" value="Ala-tRNA-synth_IIc_N"/>
</dbReference>
<dbReference type="InterPro" id="IPR009000">
    <property type="entry name" value="Transl_B-barrel_sf"/>
</dbReference>
<comment type="cofactor">
    <cofactor evidence="1">
        <name>Zn(2+)</name>
        <dbReference type="ChEBI" id="CHEBI:29105"/>
    </cofactor>
</comment>
<evidence type="ECO:0000313" key="4">
    <source>
        <dbReference type="EnsemblFungi" id="FOXG_09936P0"/>
    </source>
</evidence>
<dbReference type="AlphaFoldDB" id="A0A0D2Y0Z6"/>
<dbReference type="Pfam" id="PF07973">
    <property type="entry name" value="tRNA_SAD"/>
    <property type="match status" value="1"/>
</dbReference>
<dbReference type="InterPro" id="IPR018165">
    <property type="entry name" value="Ala-tRNA-synth_IIc_core"/>
</dbReference>
<dbReference type="PROSITE" id="PS50860">
    <property type="entry name" value="AA_TRNA_LIGASE_II_ALA"/>
    <property type="match status" value="1"/>
</dbReference>
<dbReference type="Pfam" id="PF01411">
    <property type="entry name" value="tRNA-synt_2c"/>
    <property type="match status" value="1"/>
</dbReference>
<evidence type="ECO:0000256" key="1">
    <source>
        <dbReference type="ARBA" id="ARBA00001947"/>
    </source>
</evidence>
<dbReference type="GO" id="GO:0003676">
    <property type="term" value="F:nucleic acid binding"/>
    <property type="evidence" value="ECO:0007669"/>
    <property type="project" value="InterPro"/>
</dbReference>
<reference evidence="4" key="2">
    <citation type="submission" date="2025-08" db="UniProtKB">
        <authorList>
            <consortium name="EnsemblFungi"/>
        </authorList>
    </citation>
    <scope>IDENTIFICATION</scope>
    <source>
        <strain evidence="4">4287 / CBS 123668 / FGSC 9935 / NRRL 34936</strain>
    </source>
</reference>
<proteinExistence type="inferred from homology"/>
<dbReference type="EnsemblFungi" id="FOXG_09936T0">
    <property type="protein sequence ID" value="FOXG_09936P0"/>
    <property type="gene ID" value="FOXG_09936"/>
</dbReference>
<comment type="subcellular location">
    <subcellularLocation>
        <location evidence="2">Cytoplasm</location>
    </subcellularLocation>
</comment>
<accession>A0A0D2Y0Z6</accession>
<evidence type="ECO:0000256" key="2">
    <source>
        <dbReference type="ARBA" id="ARBA00004496"/>
    </source>
</evidence>
<evidence type="ECO:0000313" key="5">
    <source>
        <dbReference type="Proteomes" id="UP000002489"/>
    </source>
</evidence>